<proteinExistence type="predicted"/>
<dbReference type="GO" id="GO:0008270">
    <property type="term" value="F:zinc ion binding"/>
    <property type="evidence" value="ECO:0007669"/>
    <property type="project" value="InterPro"/>
</dbReference>
<protein>
    <recommendedName>
        <fullName evidence="1">CCHC-type domain-containing protein</fullName>
    </recommendedName>
</protein>
<reference evidence="2 3" key="1">
    <citation type="submission" date="2020-08" db="EMBL/GenBank/DDBJ databases">
        <title>Plant Genome Project.</title>
        <authorList>
            <person name="Zhang R.-G."/>
        </authorList>
    </citation>
    <scope>NUCLEOTIDE SEQUENCE [LARGE SCALE GENOMIC DNA]</scope>
    <source>
        <tissue evidence="2">Rhizome</tissue>
    </source>
</reference>
<name>A0A8J5F7I1_ZINOF</name>
<gene>
    <name evidence="2" type="ORF">ZIOFF_057634</name>
</gene>
<dbReference type="InterPro" id="IPR036875">
    <property type="entry name" value="Znf_CCHC_sf"/>
</dbReference>
<accession>A0A8J5F7I1</accession>
<feature type="domain" description="CCHC-type" evidence="1">
    <location>
        <begin position="160"/>
        <end position="176"/>
    </location>
</feature>
<evidence type="ECO:0000313" key="3">
    <source>
        <dbReference type="Proteomes" id="UP000734854"/>
    </source>
</evidence>
<sequence length="198" mass="22740">MSTETLAIKFTGKNYVAWEFQFRIFLKGKELWNHIDGSTLVPKEGIELSQWEAKDAHLLDFRLVTLVKVPKEALVSLQPIHEDSRHDQFLMKLRLEFEVVRAGLLNRNPVSSLDICLRELLCEEQRMTTQVVLGSTKEISEVVNVAYAAQGKNRGKGQMQCYSCKEFGYIARNCGKKFCNYCKQNGHIIKQCPTRPEN</sequence>
<evidence type="ECO:0000313" key="2">
    <source>
        <dbReference type="EMBL" id="KAG6481042.1"/>
    </source>
</evidence>
<organism evidence="2 3">
    <name type="scientific">Zingiber officinale</name>
    <name type="common">Ginger</name>
    <name type="synonym">Amomum zingiber</name>
    <dbReference type="NCBI Taxonomy" id="94328"/>
    <lineage>
        <taxon>Eukaryota</taxon>
        <taxon>Viridiplantae</taxon>
        <taxon>Streptophyta</taxon>
        <taxon>Embryophyta</taxon>
        <taxon>Tracheophyta</taxon>
        <taxon>Spermatophyta</taxon>
        <taxon>Magnoliopsida</taxon>
        <taxon>Liliopsida</taxon>
        <taxon>Zingiberales</taxon>
        <taxon>Zingiberaceae</taxon>
        <taxon>Zingiber</taxon>
    </lineage>
</organism>
<dbReference type="GO" id="GO:0003676">
    <property type="term" value="F:nucleic acid binding"/>
    <property type="evidence" value="ECO:0007669"/>
    <property type="project" value="InterPro"/>
</dbReference>
<dbReference type="Proteomes" id="UP000734854">
    <property type="component" value="Unassembled WGS sequence"/>
</dbReference>
<dbReference type="Pfam" id="PF14244">
    <property type="entry name" value="Retrotran_gag_3"/>
    <property type="match status" value="1"/>
</dbReference>
<keyword evidence="3" id="KW-1185">Reference proteome</keyword>
<dbReference type="SMART" id="SM00343">
    <property type="entry name" value="ZnF_C2HC"/>
    <property type="match status" value="2"/>
</dbReference>
<dbReference type="Gene3D" id="4.10.60.10">
    <property type="entry name" value="Zinc finger, CCHC-type"/>
    <property type="match status" value="1"/>
</dbReference>
<dbReference type="EMBL" id="JACMSC010000016">
    <property type="protein sequence ID" value="KAG6481042.1"/>
    <property type="molecule type" value="Genomic_DNA"/>
</dbReference>
<evidence type="ECO:0000259" key="1">
    <source>
        <dbReference type="SMART" id="SM00343"/>
    </source>
</evidence>
<comment type="caution">
    <text evidence="2">The sequence shown here is derived from an EMBL/GenBank/DDBJ whole genome shotgun (WGS) entry which is preliminary data.</text>
</comment>
<dbReference type="InterPro" id="IPR029472">
    <property type="entry name" value="Copia-like_N"/>
</dbReference>
<dbReference type="AlphaFoldDB" id="A0A8J5F7I1"/>
<dbReference type="InterPro" id="IPR001878">
    <property type="entry name" value="Znf_CCHC"/>
</dbReference>
<dbReference type="SUPFAM" id="SSF57756">
    <property type="entry name" value="Retrovirus zinc finger-like domains"/>
    <property type="match status" value="1"/>
</dbReference>
<dbReference type="Pfam" id="PF00098">
    <property type="entry name" value="zf-CCHC"/>
    <property type="match status" value="1"/>
</dbReference>
<dbReference type="PANTHER" id="PTHR34222">
    <property type="entry name" value="GAG_PRE-INTEGRS DOMAIN-CONTAINING PROTEIN"/>
    <property type="match status" value="1"/>
</dbReference>
<feature type="domain" description="CCHC-type" evidence="1">
    <location>
        <begin position="178"/>
        <end position="194"/>
    </location>
</feature>
<dbReference type="PANTHER" id="PTHR34222:SF100">
    <property type="entry name" value="CCHC-TYPE DOMAIN-CONTAINING PROTEIN"/>
    <property type="match status" value="1"/>
</dbReference>